<keyword evidence="2" id="KW-1185">Reference proteome</keyword>
<sequence>MATTNSSILEPKKAGQRRLLALDGGGIRGLITLGILEKMEADLRRILKKDASFRLADYFDFIGGTSTGAILAVGLSIGLSASELTKFYLEAGPLMFKKEELLERLWNKFKSDPLEMKLKEILGKTTELGSPKLKTLLLLVMRNVSTDSPWPVTNNPNAHYNARDRDDCNLKLPLWQLVRASTAAPTYFPPEVVKLKEGRQFVFVDGGVTPYNIPAFLMFRKATAEPYRLLWERGEDKMLIVSAGTGSAPRLGPQAGDPNRSLLEVAMSIAGEMMNGMAYDQDINCRTVGRCVFGPEIDREVKDMVPAQPLSENLGRSFLYARYDPDLTREGLDALGLKKLSPEAVGKMDSVKAIDDLMAVGKAYAKKALDIGAQWGPFGTAAAA</sequence>
<reference evidence="1" key="1">
    <citation type="submission" date="2021-01" db="EMBL/GenBank/DDBJ databases">
        <authorList>
            <person name="Sun Q."/>
        </authorList>
    </citation>
    <scope>NUCLEOTIDE SEQUENCE</scope>
    <source>
        <strain evidence="1">YIM B02566</strain>
    </source>
</reference>
<comment type="caution">
    <text evidence="1">The sequence shown here is derived from an EMBL/GenBank/DDBJ whole genome shotgun (WGS) entry which is preliminary data.</text>
</comment>
<proteinExistence type="predicted"/>
<dbReference type="Proteomes" id="UP000616151">
    <property type="component" value="Unassembled WGS sequence"/>
</dbReference>
<name>A0ACC5QZW0_9HYPH</name>
<evidence type="ECO:0000313" key="1">
    <source>
        <dbReference type="EMBL" id="MBK1865939.1"/>
    </source>
</evidence>
<accession>A0ACC5QZW0</accession>
<protein>
    <submittedName>
        <fullName evidence="1">Patatin-like phospholipase family protein</fullName>
    </submittedName>
</protein>
<organism evidence="1 2">
    <name type="scientific">Taklimakanibacter albus</name>
    <dbReference type="NCBI Taxonomy" id="2800327"/>
    <lineage>
        <taxon>Bacteria</taxon>
        <taxon>Pseudomonadati</taxon>
        <taxon>Pseudomonadota</taxon>
        <taxon>Alphaproteobacteria</taxon>
        <taxon>Hyphomicrobiales</taxon>
        <taxon>Aestuariivirgaceae</taxon>
        <taxon>Taklimakanibacter</taxon>
    </lineage>
</organism>
<gene>
    <name evidence="1" type="ORF">JHL16_06210</name>
</gene>
<dbReference type="EMBL" id="JAENHL010000006">
    <property type="protein sequence ID" value="MBK1865939.1"/>
    <property type="molecule type" value="Genomic_DNA"/>
</dbReference>
<evidence type="ECO:0000313" key="2">
    <source>
        <dbReference type="Proteomes" id="UP000616151"/>
    </source>
</evidence>